<feature type="region of interest" description="Disordered" evidence="1">
    <location>
        <begin position="50"/>
        <end position="103"/>
    </location>
</feature>
<reference evidence="4 5" key="1">
    <citation type="submission" date="2024-02" db="EMBL/GenBank/DDBJ databases">
        <title>New thermophilic sulfur-oxidizing bacteria from a hot springs of the Uzon caldera (Kamchatka, Russia).</title>
        <authorList>
            <person name="Dukat A.M."/>
            <person name="Elcheninov A.G."/>
            <person name="Frolov E.N."/>
        </authorList>
    </citation>
    <scope>NUCLEOTIDE SEQUENCE [LARGE SCALE GENOMIC DNA]</scope>
    <source>
        <strain evidence="4 5">AK1</strain>
    </source>
</reference>
<keyword evidence="2" id="KW-0812">Transmembrane</keyword>
<protein>
    <submittedName>
        <fullName evidence="4">SPOR domain-containing protein</fullName>
    </submittedName>
</protein>
<feature type="compositionally biased region" description="Pro residues" evidence="1">
    <location>
        <begin position="52"/>
        <end position="64"/>
    </location>
</feature>
<comment type="caution">
    <text evidence="4">The sequence shown here is derived from an EMBL/GenBank/DDBJ whole genome shotgun (WGS) entry which is preliminary data.</text>
</comment>
<dbReference type="InterPro" id="IPR052521">
    <property type="entry name" value="Cell_div_SPOR-domain"/>
</dbReference>
<evidence type="ECO:0000313" key="4">
    <source>
        <dbReference type="EMBL" id="MEO1766741.1"/>
    </source>
</evidence>
<feature type="transmembrane region" description="Helical" evidence="2">
    <location>
        <begin position="20"/>
        <end position="41"/>
    </location>
</feature>
<sequence>MNKDYKPRSAPRSGAGNPMLTGILIGIFIGLGAAIAVAWYVPSLTRGFRQPEAPPAAKPEPAKPPAEAQTKADADNRKPRFDFYNILPGTEEPVTDQEGKQPVPGTQEQLFLQAGAFQNQSDADNLKARLALMGVEATVQSTELPDKGVWHRVRIGPFTSLDEMSQVRATLAQNGIQATLVKVKEAVAR</sequence>
<dbReference type="EMBL" id="JBAJEX010000003">
    <property type="protein sequence ID" value="MEO1766741.1"/>
    <property type="molecule type" value="Genomic_DNA"/>
</dbReference>
<keyword evidence="2" id="KW-0472">Membrane</keyword>
<dbReference type="InterPro" id="IPR036680">
    <property type="entry name" value="SPOR-like_sf"/>
</dbReference>
<keyword evidence="2" id="KW-1133">Transmembrane helix</keyword>
<dbReference type="PANTHER" id="PTHR38687:SF1">
    <property type="entry name" value="CELL DIVISION PROTEIN DEDD"/>
    <property type="match status" value="1"/>
</dbReference>
<feature type="compositionally biased region" description="Basic and acidic residues" evidence="1">
    <location>
        <begin position="70"/>
        <end position="81"/>
    </location>
</feature>
<dbReference type="Proteomes" id="UP001482231">
    <property type="component" value="Unassembled WGS sequence"/>
</dbReference>
<evidence type="ECO:0000256" key="1">
    <source>
        <dbReference type="SAM" id="MobiDB-lite"/>
    </source>
</evidence>
<organism evidence="4 5">
    <name type="scientific">Thiobacter aerophilum</name>
    <dbReference type="NCBI Taxonomy" id="3121275"/>
    <lineage>
        <taxon>Bacteria</taxon>
        <taxon>Pseudomonadati</taxon>
        <taxon>Pseudomonadota</taxon>
        <taxon>Betaproteobacteria</taxon>
        <taxon>Burkholderiales</taxon>
        <taxon>Thiobacteraceae</taxon>
        <taxon>Thiobacter</taxon>
    </lineage>
</organism>
<keyword evidence="5" id="KW-1185">Reference proteome</keyword>
<dbReference type="InterPro" id="IPR007730">
    <property type="entry name" value="SPOR-like_dom"/>
</dbReference>
<evidence type="ECO:0000259" key="3">
    <source>
        <dbReference type="PROSITE" id="PS51724"/>
    </source>
</evidence>
<dbReference type="Pfam" id="PF05036">
    <property type="entry name" value="SPOR"/>
    <property type="match status" value="1"/>
</dbReference>
<dbReference type="PROSITE" id="PS51724">
    <property type="entry name" value="SPOR"/>
    <property type="match status" value="1"/>
</dbReference>
<name>A0ABV0EDJ7_9BURK</name>
<evidence type="ECO:0000256" key="2">
    <source>
        <dbReference type="SAM" id="Phobius"/>
    </source>
</evidence>
<feature type="domain" description="SPOR" evidence="3">
    <location>
        <begin position="104"/>
        <end position="184"/>
    </location>
</feature>
<evidence type="ECO:0000313" key="5">
    <source>
        <dbReference type="Proteomes" id="UP001482231"/>
    </source>
</evidence>
<accession>A0ABV0EDJ7</accession>
<dbReference type="SUPFAM" id="SSF110997">
    <property type="entry name" value="Sporulation related repeat"/>
    <property type="match status" value="1"/>
</dbReference>
<dbReference type="PANTHER" id="PTHR38687">
    <property type="entry name" value="CELL DIVISION PROTEIN DEDD-RELATED"/>
    <property type="match status" value="1"/>
</dbReference>
<dbReference type="Gene3D" id="3.30.70.1070">
    <property type="entry name" value="Sporulation related repeat"/>
    <property type="match status" value="1"/>
</dbReference>
<proteinExistence type="predicted"/>
<gene>
    <name evidence="4" type="ORF">V6E02_05895</name>
</gene>
<dbReference type="RefSeq" id="WP_347307848.1">
    <property type="nucleotide sequence ID" value="NZ_JBAJEX010000003.1"/>
</dbReference>